<dbReference type="RefSeq" id="WP_088272797.1">
    <property type="nucleotide sequence ID" value="NZ_CABJEH010000011.1"/>
</dbReference>
<accession>A0ABM6LGL8</accession>
<organism evidence="2 3">
    <name type="scientific">Bacillus sonorensis</name>
    <dbReference type="NCBI Taxonomy" id="119858"/>
    <lineage>
        <taxon>Bacteria</taxon>
        <taxon>Bacillati</taxon>
        <taxon>Bacillota</taxon>
        <taxon>Bacilli</taxon>
        <taxon>Bacillales</taxon>
        <taxon>Bacillaceae</taxon>
        <taxon>Bacillus</taxon>
    </lineage>
</organism>
<feature type="region of interest" description="Disordered" evidence="1">
    <location>
        <begin position="1"/>
        <end position="22"/>
    </location>
</feature>
<evidence type="ECO:0000313" key="3">
    <source>
        <dbReference type="Proteomes" id="UP000196877"/>
    </source>
</evidence>
<keyword evidence="3" id="KW-1185">Reference proteome</keyword>
<reference evidence="2 3" key="1">
    <citation type="submission" date="2017-06" db="EMBL/GenBank/DDBJ databases">
        <title>Genome sequence of Bacillus sonorensis strain SRCM101395.</title>
        <authorList>
            <person name="Cho S.H."/>
        </authorList>
    </citation>
    <scope>NUCLEOTIDE SEQUENCE [LARGE SCALE GENOMIC DNA]</scope>
    <source>
        <strain evidence="2 3">SRCM101395</strain>
    </source>
</reference>
<protein>
    <submittedName>
        <fullName evidence="2">Uncharacterized protein</fullName>
    </submittedName>
</protein>
<evidence type="ECO:0000313" key="2">
    <source>
        <dbReference type="EMBL" id="ASB88391.1"/>
    </source>
</evidence>
<dbReference type="EMBL" id="CP021920">
    <property type="protein sequence ID" value="ASB88391.1"/>
    <property type="molecule type" value="Genomic_DNA"/>
</dbReference>
<name>A0ABM6LGL8_9BACI</name>
<dbReference type="Proteomes" id="UP000196877">
    <property type="component" value="Chromosome"/>
</dbReference>
<proteinExistence type="predicted"/>
<evidence type="ECO:0000256" key="1">
    <source>
        <dbReference type="SAM" id="MobiDB-lite"/>
    </source>
</evidence>
<sequence>MQFGRASQAAKTSRKDAKLTQQRMAMEDDLFMSRESISHQENGRHRVQPEVTEYFTEKHNDPWSAIEAASEYSGWGPIRLDGPAAEVNRMTAAVQSTIQMTEAIDSLKEHMENFTIKPDSITDKTSIEKTIQECLDVITALTQFVAVICKEYSINWLKMWSKHKLKLLTRGLITK</sequence>
<gene>
    <name evidence="2" type="ORF">S101395_01883</name>
</gene>